<gene>
    <name evidence="2" type="ORF">SAMN05421676_102392</name>
</gene>
<dbReference type="OrthoDB" id="2971941at2"/>
<keyword evidence="1" id="KW-0812">Transmembrane</keyword>
<dbReference type="STRING" id="237682.SAMN05421676_102392"/>
<dbReference type="AlphaFoldDB" id="A0A1I0BBT6"/>
<sequence length="116" mass="13015">MKKFGLFILGLIALLVLLAHLGPMILLGVSVWLLYIIFKQFMKADSTVGKIGWAILGLFVVSVAFSNLFAVIGLAAGYGLYLIYKEWKHEKSNRSRSDSSEDPFVNFESEWAELNK</sequence>
<dbReference type="Proteomes" id="UP000199095">
    <property type="component" value="Unassembled WGS sequence"/>
</dbReference>
<feature type="transmembrane region" description="Helical" evidence="1">
    <location>
        <begin position="52"/>
        <end position="84"/>
    </location>
</feature>
<reference evidence="3" key="1">
    <citation type="submission" date="2016-10" db="EMBL/GenBank/DDBJ databases">
        <authorList>
            <person name="Varghese N."/>
            <person name="Submissions S."/>
        </authorList>
    </citation>
    <scope>NUCLEOTIDE SEQUENCE [LARGE SCALE GENOMIC DNA]</scope>
    <source>
        <strain evidence="3">CGMCC 1.3566</strain>
    </source>
</reference>
<keyword evidence="3" id="KW-1185">Reference proteome</keyword>
<dbReference type="RefSeq" id="WP_093132312.1">
    <property type="nucleotide sequence ID" value="NZ_FOHJ01000002.1"/>
</dbReference>
<keyword evidence="1" id="KW-1133">Transmembrane helix</keyword>
<evidence type="ECO:0000313" key="3">
    <source>
        <dbReference type="Proteomes" id="UP000199095"/>
    </source>
</evidence>
<keyword evidence="1" id="KW-0472">Membrane</keyword>
<evidence type="ECO:0000313" key="2">
    <source>
        <dbReference type="EMBL" id="SET03572.1"/>
    </source>
</evidence>
<evidence type="ECO:0000256" key="1">
    <source>
        <dbReference type="SAM" id="Phobius"/>
    </source>
</evidence>
<dbReference type="EMBL" id="FOHJ01000002">
    <property type="protein sequence ID" value="SET03572.1"/>
    <property type="molecule type" value="Genomic_DNA"/>
</dbReference>
<protein>
    <submittedName>
        <fullName evidence="2">Lia operon protein LiaI</fullName>
    </submittedName>
</protein>
<proteinExistence type="predicted"/>
<organism evidence="2 3">
    <name type="scientific">Salinibacillus kushneri</name>
    <dbReference type="NCBI Taxonomy" id="237682"/>
    <lineage>
        <taxon>Bacteria</taxon>
        <taxon>Bacillati</taxon>
        <taxon>Bacillota</taxon>
        <taxon>Bacilli</taxon>
        <taxon>Bacillales</taxon>
        <taxon>Bacillaceae</taxon>
        <taxon>Salinibacillus</taxon>
    </lineage>
</organism>
<name>A0A1I0BBT6_9BACI</name>
<accession>A0A1I0BBT6</accession>